<dbReference type="Proteomes" id="UP000000328">
    <property type="component" value="Chromosome"/>
</dbReference>
<feature type="transmembrane region" description="Helical" evidence="2">
    <location>
        <begin position="300"/>
        <end position="320"/>
    </location>
</feature>
<dbReference type="GeneID" id="92868604"/>
<dbReference type="RefSeq" id="WP_013222718.1">
    <property type="nucleotide sequence ID" value="NC_014318.1"/>
</dbReference>
<feature type="compositionally biased region" description="Acidic residues" evidence="1">
    <location>
        <begin position="423"/>
        <end position="458"/>
    </location>
</feature>
<evidence type="ECO:0000256" key="1">
    <source>
        <dbReference type="SAM" id="MobiDB-lite"/>
    </source>
</evidence>
<evidence type="ECO:0000313" key="3">
    <source>
        <dbReference type="EMBL" id="ADJ42625.1"/>
    </source>
</evidence>
<accession>A0A0H3CX44</accession>
<dbReference type="InterPro" id="IPR045931">
    <property type="entry name" value="DUF6350"/>
</dbReference>
<feature type="compositionally biased region" description="Acidic residues" evidence="1">
    <location>
        <begin position="488"/>
        <end position="497"/>
    </location>
</feature>
<feature type="transmembrane region" description="Helical" evidence="2">
    <location>
        <begin position="332"/>
        <end position="352"/>
    </location>
</feature>
<dbReference type="HOGENOM" id="CLU_020665_1_1_11"/>
<dbReference type="PATRIC" id="fig|749927.5.peg.832"/>
<proteinExistence type="predicted"/>
<dbReference type="Pfam" id="PF19877">
    <property type="entry name" value="DUF6350"/>
    <property type="match status" value="1"/>
</dbReference>
<feature type="transmembrane region" description="Helical" evidence="2">
    <location>
        <begin position="132"/>
        <end position="154"/>
    </location>
</feature>
<feature type="transmembrane region" description="Helical" evidence="2">
    <location>
        <begin position="234"/>
        <end position="252"/>
    </location>
</feature>
<feature type="transmembrane region" description="Helical" evidence="2">
    <location>
        <begin position="364"/>
        <end position="389"/>
    </location>
</feature>
<evidence type="ECO:0000313" key="4">
    <source>
        <dbReference type="Proteomes" id="UP000000328"/>
    </source>
</evidence>
<keyword evidence="2" id="KW-1133">Transmembrane helix</keyword>
<organism evidence="3 4">
    <name type="scientific">Amycolatopsis mediterranei (strain U-32)</name>
    <dbReference type="NCBI Taxonomy" id="749927"/>
    <lineage>
        <taxon>Bacteria</taxon>
        <taxon>Bacillati</taxon>
        <taxon>Actinomycetota</taxon>
        <taxon>Actinomycetes</taxon>
        <taxon>Pseudonocardiales</taxon>
        <taxon>Pseudonocardiaceae</taxon>
        <taxon>Amycolatopsis</taxon>
    </lineage>
</organism>
<dbReference type="eggNOG" id="COG2311">
    <property type="taxonomic scope" value="Bacteria"/>
</dbReference>
<dbReference type="KEGG" id="amd:AMED_0805"/>
<gene>
    <name evidence="3" type="ordered locus">AMED_0805</name>
</gene>
<keyword evidence="2" id="KW-0812">Transmembrane</keyword>
<dbReference type="AlphaFoldDB" id="A0A0H3CX44"/>
<dbReference type="EMBL" id="CP002000">
    <property type="protein sequence ID" value="ADJ42625.1"/>
    <property type="molecule type" value="Genomic_DNA"/>
</dbReference>
<name>A0A0H3CX44_AMYMU</name>
<protein>
    <submittedName>
        <fullName evidence="3">Uncharacterized protein</fullName>
    </submittedName>
</protein>
<keyword evidence="2" id="KW-0472">Membrane</keyword>
<dbReference type="OrthoDB" id="5184818at2"/>
<feature type="transmembrane region" description="Helical" evidence="2">
    <location>
        <begin position="201"/>
        <end position="228"/>
    </location>
</feature>
<feature type="transmembrane region" description="Helical" evidence="2">
    <location>
        <begin position="66"/>
        <end position="83"/>
    </location>
</feature>
<feature type="region of interest" description="Disordered" evidence="1">
    <location>
        <begin position="423"/>
        <end position="497"/>
    </location>
</feature>
<feature type="transmembrane region" description="Helical" evidence="2">
    <location>
        <begin position="160"/>
        <end position="180"/>
    </location>
</feature>
<feature type="transmembrane region" description="Helical" evidence="2">
    <location>
        <begin position="35"/>
        <end position="59"/>
    </location>
</feature>
<feature type="transmembrane region" description="Helical" evidence="2">
    <location>
        <begin position="259"/>
        <end position="280"/>
    </location>
</feature>
<feature type="transmembrane region" description="Helical" evidence="2">
    <location>
        <begin position="95"/>
        <end position="111"/>
    </location>
</feature>
<evidence type="ECO:0000256" key="2">
    <source>
        <dbReference type="SAM" id="Phobius"/>
    </source>
</evidence>
<sequence>MLIMELLTDDPHPPGEAVGEPGPGVEPAPASRLRVLLAAALGPLVTGYAAVATVLALVALTAGRSAFSTTGVLLAAGPGWLAAHQVRLGIGGHPLGLLPLLPTLGVVALAGRTASGAARRLGCRSFREARPVLITITGTHAVFGLVVALCAQGSPVTANPALAFAVPGLLAAAASCAGITRSCGLPDAVADRIDPLALRGLRVGAMSLAILVAGGAAVFTVATGLSWATVSGTYEPGFGTSFGLFLLSLLYLPNAVAAALSFVTGPGFSIGPLSVGMFGYRGGAVPAVPLLGGLPEHHAAWWPALLVLPAAAGALAGWSLRKADADPAQRIRAVAVAGAVVALGCVVLGTLAGGRLGDGPFDPVSVPVGVASIVAFCWIVIPGSFVAFFTGEHEPAAPPPEALEDNEAFQDADDVDAEEAAEAVEELEAAEASENSEESEEDEEIFAEDAEFEAEADAELGLGEPAEDVPEAAPGPGGAVTGGTETCGDVEPDEGDR</sequence>
<reference evidence="3 4" key="1">
    <citation type="journal article" date="2010" name="Cell Res.">
        <title>Complete genome sequence of the rifamycin SV-producing Amycolatopsis mediterranei U32 revealed its genetic characteristics in phylogeny and metabolism.</title>
        <authorList>
            <person name="Zhao W."/>
            <person name="Zhong Y."/>
            <person name="Yuan H."/>
            <person name="Wang J."/>
            <person name="Zheng H."/>
            <person name="Wang Y."/>
            <person name="Cen X."/>
            <person name="Xu F."/>
            <person name="Bai J."/>
            <person name="Han X."/>
            <person name="Lu G."/>
            <person name="Zhu Y."/>
            <person name="Shao Z."/>
            <person name="Yan H."/>
            <person name="Li C."/>
            <person name="Peng N."/>
            <person name="Zhang Z."/>
            <person name="Zhang Y."/>
            <person name="Lin W."/>
            <person name="Fan Y."/>
            <person name="Qin Z."/>
            <person name="Hu Y."/>
            <person name="Zhu B."/>
            <person name="Wang S."/>
            <person name="Ding X."/>
            <person name="Zhao G.P."/>
        </authorList>
    </citation>
    <scope>NUCLEOTIDE SEQUENCE [LARGE SCALE GENOMIC DNA]</scope>
    <source>
        <strain evidence="4">U-32</strain>
    </source>
</reference>